<dbReference type="EMBL" id="LT629701">
    <property type="protein sequence ID" value="SDM36221.1"/>
    <property type="molecule type" value="Genomic_DNA"/>
</dbReference>
<evidence type="ECO:0000256" key="1">
    <source>
        <dbReference type="SAM" id="Phobius"/>
    </source>
</evidence>
<feature type="transmembrane region" description="Helical" evidence="1">
    <location>
        <begin position="152"/>
        <end position="172"/>
    </location>
</feature>
<accession>A0A1G9SLC1</accession>
<keyword evidence="1" id="KW-0812">Transmembrane</keyword>
<feature type="transmembrane region" description="Helical" evidence="1">
    <location>
        <begin position="18"/>
        <end position="37"/>
    </location>
</feature>
<gene>
    <name evidence="2" type="ORF">SAMN04489726_1250</name>
</gene>
<feature type="transmembrane region" description="Helical" evidence="1">
    <location>
        <begin position="78"/>
        <end position="97"/>
    </location>
</feature>
<name>A0A1G9SLC1_ALLAB</name>
<evidence type="ECO:0008006" key="4">
    <source>
        <dbReference type="Google" id="ProtNLM"/>
    </source>
</evidence>
<protein>
    <recommendedName>
        <fullName evidence="4">ABC-2 type transport system permease protein</fullName>
    </recommendedName>
</protein>
<dbReference type="OrthoDB" id="3686802at2"/>
<feature type="transmembrane region" description="Helical" evidence="1">
    <location>
        <begin position="117"/>
        <end position="140"/>
    </location>
</feature>
<reference evidence="2 3" key="1">
    <citation type="submission" date="2016-10" db="EMBL/GenBank/DDBJ databases">
        <authorList>
            <person name="de Groot N.N."/>
        </authorList>
    </citation>
    <scope>NUCLEOTIDE SEQUENCE [LARGE SCALE GENOMIC DNA]</scope>
    <source>
        <strain evidence="2 3">DSM 44149</strain>
    </source>
</reference>
<evidence type="ECO:0000313" key="3">
    <source>
        <dbReference type="Proteomes" id="UP000183376"/>
    </source>
</evidence>
<dbReference type="RefSeq" id="WP_030433240.1">
    <property type="nucleotide sequence ID" value="NZ_JOEF01000038.1"/>
</dbReference>
<organism evidence="2 3">
    <name type="scientific">Allokutzneria albata</name>
    <name type="common">Kibdelosporangium albatum</name>
    <dbReference type="NCBI Taxonomy" id="211114"/>
    <lineage>
        <taxon>Bacteria</taxon>
        <taxon>Bacillati</taxon>
        <taxon>Actinomycetota</taxon>
        <taxon>Actinomycetes</taxon>
        <taxon>Pseudonocardiales</taxon>
        <taxon>Pseudonocardiaceae</taxon>
        <taxon>Allokutzneria</taxon>
    </lineage>
</organism>
<feature type="transmembrane region" description="Helical" evidence="1">
    <location>
        <begin position="234"/>
        <end position="257"/>
    </location>
</feature>
<dbReference type="AlphaFoldDB" id="A0A1G9SLC1"/>
<evidence type="ECO:0000313" key="2">
    <source>
        <dbReference type="EMBL" id="SDM36221.1"/>
    </source>
</evidence>
<sequence length="267" mass="26726">MNAVAELFRRALGERRNALIGLTVGAIGMCTLALAMYPSLRDQLGALTAVLPPEITAFFGADMVTPAGYVSSQVFTKIAPLLVMISAIGAGALSCAFERGGVLAVTLAAPVRRTQIVAAHALAVVTEVAVLAAAVGVVLVALREPTGLNIPIARLLAGTVALALLGAFHGLLTLAVGAASGSRGLAIGVGTGFALGGFLLSGLAPLVDSDLLGLVSPFHWAFGAQPLEAGWNGAVLSGLLALTAGSVLLVGVAATLFRRRDVGGATT</sequence>
<dbReference type="eggNOG" id="COG1277">
    <property type="taxonomic scope" value="Bacteria"/>
</dbReference>
<keyword evidence="1" id="KW-0472">Membrane</keyword>
<proteinExistence type="predicted"/>
<dbReference type="Proteomes" id="UP000183376">
    <property type="component" value="Chromosome I"/>
</dbReference>
<dbReference type="STRING" id="211114.SAMN04489726_1250"/>
<feature type="transmembrane region" description="Helical" evidence="1">
    <location>
        <begin position="184"/>
        <end position="207"/>
    </location>
</feature>
<keyword evidence="1" id="KW-1133">Transmembrane helix</keyword>
<keyword evidence="3" id="KW-1185">Reference proteome</keyword>